<accession>A0A364NUJ1</accession>
<protein>
    <recommendedName>
        <fullName evidence="1">Calcineurin-like phosphoesterase domain-containing protein</fullName>
    </recommendedName>
</protein>
<gene>
    <name evidence="2" type="ORF">CU669_16795</name>
</gene>
<dbReference type="EMBL" id="PGTO01000017">
    <property type="protein sequence ID" value="RAU20741.1"/>
    <property type="molecule type" value="Genomic_DNA"/>
</dbReference>
<dbReference type="Gene3D" id="3.60.21.10">
    <property type="match status" value="1"/>
</dbReference>
<dbReference type="Proteomes" id="UP000251075">
    <property type="component" value="Unassembled WGS sequence"/>
</dbReference>
<dbReference type="PANTHER" id="PTHR37844:SF2">
    <property type="entry name" value="SER_THR PROTEIN PHOSPHATASE SUPERFAMILY (AFU_ORTHOLOGUE AFUA_1G14840)"/>
    <property type="match status" value="1"/>
</dbReference>
<dbReference type="Pfam" id="PF00149">
    <property type="entry name" value="Metallophos"/>
    <property type="match status" value="1"/>
</dbReference>
<keyword evidence="3" id="KW-1185">Reference proteome</keyword>
<dbReference type="InterPro" id="IPR029052">
    <property type="entry name" value="Metallo-depent_PP-like"/>
</dbReference>
<dbReference type="GO" id="GO:0016787">
    <property type="term" value="F:hydrolase activity"/>
    <property type="evidence" value="ECO:0007669"/>
    <property type="project" value="InterPro"/>
</dbReference>
<feature type="domain" description="Calcineurin-like phosphoesterase" evidence="1">
    <location>
        <begin position="5"/>
        <end position="267"/>
    </location>
</feature>
<dbReference type="OrthoDB" id="356681at2"/>
<evidence type="ECO:0000313" key="2">
    <source>
        <dbReference type="EMBL" id="RAU20741.1"/>
    </source>
</evidence>
<dbReference type="SUPFAM" id="SSF56300">
    <property type="entry name" value="Metallo-dependent phosphatases"/>
    <property type="match status" value="1"/>
</dbReference>
<dbReference type="PANTHER" id="PTHR37844">
    <property type="entry name" value="SER/THR PROTEIN PHOSPHATASE SUPERFAMILY (AFU_ORTHOLOGUE AFUA_1G14840)"/>
    <property type="match status" value="1"/>
</dbReference>
<organism evidence="2 3">
    <name type="scientific">Paramagnetospirillum kuznetsovii</name>
    <dbReference type="NCBI Taxonomy" id="2053833"/>
    <lineage>
        <taxon>Bacteria</taxon>
        <taxon>Pseudomonadati</taxon>
        <taxon>Pseudomonadota</taxon>
        <taxon>Alphaproteobacteria</taxon>
        <taxon>Rhodospirillales</taxon>
        <taxon>Magnetospirillaceae</taxon>
        <taxon>Paramagnetospirillum</taxon>
    </lineage>
</organism>
<name>A0A364NUJ1_9PROT</name>
<evidence type="ECO:0000313" key="3">
    <source>
        <dbReference type="Proteomes" id="UP000251075"/>
    </source>
</evidence>
<evidence type="ECO:0000259" key="1">
    <source>
        <dbReference type="Pfam" id="PF00149"/>
    </source>
</evidence>
<dbReference type="AlphaFoldDB" id="A0A364NUJ1"/>
<proteinExistence type="predicted"/>
<comment type="caution">
    <text evidence="2">The sequence shown here is derived from an EMBL/GenBank/DDBJ whole genome shotgun (WGS) entry which is preliminary data.</text>
</comment>
<reference evidence="2 3" key="1">
    <citation type="submission" date="2017-11" db="EMBL/GenBank/DDBJ databases">
        <title>Draft genome sequence of magnetotactic bacterium Magnetospirillum kuznetsovii LBB-42.</title>
        <authorList>
            <person name="Grouzdev D.S."/>
            <person name="Rysina M.S."/>
            <person name="Baslerov R.V."/>
            <person name="Koziaeva V."/>
        </authorList>
    </citation>
    <scope>NUCLEOTIDE SEQUENCE [LARGE SCALE GENOMIC DNA]</scope>
    <source>
        <strain evidence="2 3">LBB-42</strain>
    </source>
</reference>
<dbReference type="InterPro" id="IPR004843">
    <property type="entry name" value="Calcineurin-like_PHP"/>
</dbReference>
<sequence length="303" mass="33779">MIMIRCLVMSDLHNEHEHPNGPRRPTAEWFGLRNARRACPGHPDVGPFLGHLRGENLGLVVLAGDIDLDLHGITYADQVALFLGAPVVYVMGNHCAYNGRDLDKLIPDLRAAAKATCGRVTFLENERATFEFRGEKLHVLGCTLWTDYALLSKSDDDRDAAIVQGMRDAAGGLNDHLCIYLRGNRFAPAMARQLHDVSLAWLRREMTWIRVTEGPDAKVLIVTHHAPIPDANPPEYRGGKLSPAFASDLTAEIELWQPDYWLNGHTHFNHDVRIGRTRCLSSQRGYVCSEAGADTYEPLVVDL</sequence>